<dbReference type="PRINTS" id="PR00081">
    <property type="entry name" value="GDHRDH"/>
</dbReference>
<dbReference type="InterPro" id="IPR036291">
    <property type="entry name" value="NAD(P)-bd_dom_sf"/>
</dbReference>
<name>A0ABM8XSU2_9BURK</name>
<keyword evidence="3" id="KW-1185">Reference proteome</keyword>
<dbReference type="InterPro" id="IPR002347">
    <property type="entry name" value="SDR_fam"/>
</dbReference>
<dbReference type="Pfam" id="PF13561">
    <property type="entry name" value="adh_short_C2"/>
    <property type="match status" value="1"/>
</dbReference>
<sequence length="232" mass="24555">MMSKFVAVVTGGGTGIGRAIAEQLSKTCTVMCLGMDADDDLPESLQFRKADVTSVDGVTAALEDVPEVDYLINCAGVILHEGREFTTDGFKKVVDINLCGTQVTTSVVQARIVRRAGVVVNVASMWSFFGSRNNPAYAASKAGILGLTRSYAVALAEHGVRVNAVAPGWIKTRLSAGALENPERSTAIMARLPMKRWGEPEDVARVVGFLCSEEAKYVTGVVLPVDGGFGIA</sequence>
<dbReference type="PANTHER" id="PTHR42760">
    <property type="entry name" value="SHORT-CHAIN DEHYDROGENASES/REDUCTASES FAMILY MEMBER"/>
    <property type="match status" value="1"/>
</dbReference>
<gene>
    <name evidence="2" type="primary">kduD_3</name>
    <name evidence="2" type="ORF">LMG23994_05137</name>
</gene>
<dbReference type="PROSITE" id="PS00061">
    <property type="entry name" value="ADH_SHORT"/>
    <property type="match status" value="1"/>
</dbReference>
<dbReference type="InterPro" id="IPR020904">
    <property type="entry name" value="Sc_DH/Rdtase_CS"/>
</dbReference>
<proteinExistence type="inferred from homology"/>
<dbReference type="Proteomes" id="UP000701702">
    <property type="component" value="Unassembled WGS sequence"/>
</dbReference>
<dbReference type="Gene3D" id="3.40.50.720">
    <property type="entry name" value="NAD(P)-binding Rossmann-like Domain"/>
    <property type="match status" value="1"/>
</dbReference>
<accession>A0ABM8XSU2</accession>
<dbReference type="EMBL" id="CAJZAF010000034">
    <property type="protein sequence ID" value="CAG9183393.1"/>
    <property type="molecule type" value="Genomic_DNA"/>
</dbReference>
<comment type="similarity">
    <text evidence="1">Belongs to the short-chain dehydrogenases/reductases (SDR) family.</text>
</comment>
<dbReference type="PRINTS" id="PR00080">
    <property type="entry name" value="SDRFAMILY"/>
</dbReference>
<dbReference type="GO" id="GO:0047001">
    <property type="term" value="F:2-dehydro-3-deoxy-D-gluconate 5-dehydrogenase activity"/>
    <property type="evidence" value="ECO:0007669"/>
    <property type="project" value="UniProtKB-EC"/>
</dbReference>
<dbReference type="EC" id="1.1.1.127" evidence="2"/>
<evidence type="ECO:0000313" key="2">
    <source>
        <dbReference type="EMBL" id="CAG9183393.1"/>
    </source>
</evidence>
<organism evidence="2 3">
    <name type="scientific">Cupriavidus pinatubonensis</name>
    <dbReference type="NCBI Taxonomy" id="248026"/>
    <lineage>
        <taxon>Bacteria</taxon>
        <taxon>Pseudomonadati</taxon>
        <taxon>Pseudomonadota</taxon>
        <taxon>Betaproteobacteria</taxon>
        <taxon>Burkholderiales</taxon>
        <taxon>Burkholderiaceae</taxon>
        <taxon>Cupriavidus</taxon>
    </lineage>
</organism>
<reference evidence="2 3" key="1">
    <citation type="submission" date="2021-08" db="EMBL/GenBank/DDBJ databases">
        <authorList>
            <person name="Peeters C."/>
        </authorList>
    </citation>
    <scope>NUCLEOTIDE SEQUENCE [LARGE SCALE GENOMIC DNA]</scope>
    <source>
        <strain evidence="2 3">LMG 23994</strain>
    </source>
</reference>
<comment type="caution">
    <text evidence="2">The sequence shown here is derived from an EMBL/GenBank/DDBJ whole genome shotgun (WGS) entry which is preliminary data.</text>
</comment>
<dbReference type="SUPFAM" id="SSF51735">
    <property type="entry name" value="NAD(P)-binding Rossmann-fold domains"/>
    <property type="match status" value="1"/>
</dbReference>
<dbReference type="PANTHER" id="PTHR42760:SF123">
    <property type="entry name" value="OXIDOREDUCTASE"/>
    <property type="match status" value="1"/>
</dbReference>
<evidence type="ECO:0000313" key="3">
    <source>
        <dbReference type="Proteomes" id="UP000701702"/>
    </source>
</evidence>
<keyword evidence="2" id="KW-0560">Oxidoreductase</keyword>
<dbReference type="CDD" id="cd05233">
    <property type="entry name" value="SDR_c"/>
    <property type="match status" value="1"/>
</dbReference>
<protein>
    <submittedName>
        <fullName evidence="2">2-dehydro-3-deoxy-D-gluconate 5-dehydrogenase</fullName>
        <ecNumber evidence="2">1.1.1.127</ecNumber>
    </submittedName>
</protein>
<evidence type="ECO:0000256" key="1">
    <source>
        <dbReference type="ARBA" id="ARBA00006484"/>
    </source>
</evidence>